<reference evidence="1 2" key="1">
    <citation type="submission" date="2021-06" db="EMBL/GenBank/DDBJ databases">
        <title>Genome sequence of Babesia caballi.</title>
        <authorList>
            <person name="Yamagishi J."/>
            <person name="Kidaka T."/>
            <person name="Ochi A."/>
        </authorList>
    </citation>
    <scope>NUCLEOTIDE SEQUENCE [LARGE SCALE GENOMIC DNA]</scope>
    <source>
        <strain evidence="1">USDA-D6B2</strain>
    </source>
</reference>
<dbReference type="AlphaFoldDB" id="A0AAV4LXR2"/>
<sequence length="462" mass="49576">MLPLYTHYPPLPTSILGSPSNPKEVIDCILRVTGKDGGGGEDGTTDLTAQVKKVLEEVGKSDANFGAEIKNVKDALSTGSGTNGLIGKLAEGLQHFIGYDGTKITSGPLITGGGILPANVAKYQVCNAVLNFLIRFLEGLLGINGVGDTYKPKVSEVIGKLRKCVGTGTVPQGFGELVEGIKQKAGDIDRSFQNNQNKLHDAFDSFKTLVTTLTYDQHGNVNVTQDSEQVKSFLDTVKNGIKQDGSNNFRNLCDKLKDLFGDAELKKSSTSMSNNEALEVTDQSTLKQKYEAVKPDSISNEIKRLNNTKDLNMPANAAVFTAVRDAATAFLAEIKEPTQAGGLEPHAPQATARAGAAEGKAGRLAKACTSRSFSGYDDYLRVVVAERLEFHLLAEVLVVLGGDPDLNYGDAVLAFVSHDDVRAVELDFLLRVDAHVVRDPSVLGEFPIVDLVAFHFLDILHS</sequence>
<gene>
    <name evidence="1" type="ORF">BcabD6B2_43040</name>
</gene>
<keyword evidence="2" id="KW-1185">Reference proteome</keyword>
<proteinExistence type="predicted"/>
<evidence type="ECO:0000313" key="2">
    <source>
        <dbReference type="Proteomes" id="UP001497744"/>
    </source>
</evidence>
<name>A0AAV4LXR2_BABCB</name>
<comment type="caution">
    <text evidence="1">The sequence shown here is derived from an EMBL/GenBank/DDBJ whole genome shotgun (WGS) entry which is preliminary data.</text>
</comment>
<organism evidence="1 2">
    <name type="scientific">Babesia caballi</name>
    <dbReference type="NCBI Taxonomy" id="5871"/>
    <lineage>
        <taxon>Eukaryota</taxon>
        <taxon>Sar</taxon>
        <taxon>Alveolata</taxon>
        <taxon>Apicomplexa</taxon>
        <taxon>Aconoidasida</taxon>
        <taxon>Piroplasmida</taxon>
        <taxon>Babesiidae</taxon>
        <taxon>Babesia</taxon>
    </lineage>
</organism>
<protein>
    <submittedName>
        <fullName evidence="1">Variant erythrocyte surface antigen-1 family protein</fullName>
    </submittedName>
</protein>
<dbReference type="RefSeq" id="XP_067716938.1">
    <property type="nucleotide sequence ID" value="XM_067860837.1"/>
</dbReference>
<dbReference type="EMBL" id="BPLF01000003">
    <property type="protein sequence ID" value="GIX64869.1"/>
    <property type="molecule type" value="Genomic_DNA"/>
</dbReference>
<accession>A0AAV4LXR2</accession>
<dbReference type="Proteomes" id="UP001497744">
    <property type="component" value="Unassembled WGS sequence"/>
</dbReference>
<evidence type="ECO:0000313" key="1">
    <source>
        <dbReference type="EMBL" id="GIX64869.1"/>
    </source>
</evidence>
<dbReference type="GeneID" id="94196350"/>